<dbReference type="PANTHER" id="PTHR45797">
    <property type="entry name" value="RAD54-LIKE"/>
    <property type="match status" value="1"/>
</dbReference>
<dbReference type="EMBL" id="LADJ01038224">
    <property type="protein sequence ID" value="KPJ21336.1"/>
    <property type="molecule type" value="Genomic_DNA"/>
</dbReference>
<dbReference type="InterPro" id="IPR044574">
    <property type="entry name" value="ARIP4-like"/>
</dbReference>
<keyword evidence="5" id="KW-0067">ATP-binding</keyword>
<keyword evidence="8" id="KW-0472">Membrane</keyword>
<keyword evidence="8" id="KW-1133">Transmembrane helix</keyword>
<evidence type="ECO:0000313" key="10">
    <source>
        <dbReference type="Proteomes" id="UP000053240"/>
    </source>
</evidence>
<evidence type="ECO:0000256" key="5">
    <source>
        <dbReference type="ARBA" id="ARBA00022840"/>
    </source>
</evidence>
<evidence type="ECO:0000256" key="1">
    <source>
        <dbReference type="ARBA" id="ARBA00004123"/>
    </source>
</evidence>
<sequence>MSMGSGRFAISANSCGRLLGTMEEKIYERQVTKQAISKRVIDEQQIDRHYAENDLAELYKFLPRPPAPRPLPPLPKDRLFAELLREHDAQVHKQTNKYNYSLKQGEELSFADFFAILIAVCSFLFLTDSNIVCSFKYFFLFA</sequence>
<keyword evidence="4" id="KW-0378">Hydrolase</keyword>
<dbReference type="STRING" id="76193.A0A0N1PJW3"/>
<reference evidence="9 10" key="1">
    <citation type="journal article" date="2015" name="Nat. Commun.">
        <title>Outbred genome sequencing and CRISPR/Cas9 gene editing in butterflies.</title>
        <authorList>
            <person name="Li X."/>
            <person name="Fan D."/>
            <person name="Zhang W."/>
            <person name="Liu G."/>
            <person name="Zhang L."/>
            <person name="Zhao L."/>
            <person name="Fang X."/>
            <person name="Chen L."/>
            <person name="Dong Y."/>
            <person name="Chen Y."/>
            <person name="Ding Y."/>
            <person name="Zhao R."/>
            <person name="Feng M."/>
            <person name="Zhu Y."/>
            <person name="Feng Y."/>
            <person name="Jiang X."/>
            <person name="Zhu D."/>
            <person name="Xiang H."/>
            <person name="Feng X."/>
            <person name="Li S."/>
            <person name="Wang J."/>
            <person name="Zhang G."/>
            <person name="Kronforst M.R."/>
            <person name="Wang W."/>
        </authorList>
    </citation>
    <scope>NUCLEOTIDE SEQUENCE [LARGE SCALE GENOMIC DNA]</scope>
    <source>
        <strain evidence="9">Ya'a_city_454_Pm</strain>
        <tissue evidence="9">Whole body</tissue>
    </source>
</reference>
<dbReference type="GO" id="GO:0005524">
    <property type="term" value="F:ATP binding"/>
    <property type="evidence" value="ECO:0007669"/>
    <property type="project" value="UniProtKB-KW"/>
</dbReference>
<accession>A0A0N1PJW3</accession>
<keyword evidence="3" id="KW-0547">Nucleotide-binding</keyword>
<dbReference type="PANTHER" id="PTHR45797:SF3">
    <property type="entry name" value="TRANSCRIPTIONAL REGULATOR ATRX HOMOLOG"/>
    <property type="match status" value="1"/>
</dbReference>
<gene>
    <name evidence="9" type="ORF">RR48_00355</name>
</gene>
<comment type="subcellular location">
    <subcellularLocation>
        <location evidence="1">Nucleus</location>
    </subcellularLocation>
</comment>
<dbReference type="InterPro" id="IPR027417">
    <property type="entry name" value="P-loop_NTPase"/>
</dbReference>
<comment type="similarity">
    <text evidence="2">Belongs to the SNF2/RAD54 helicase family.</text>
</comment>
<dbReference type="GO" id="GO:0004386">
    <property type="term" value="F:helicase activity"/>
    <property type="evidence" value="ECO:0007669"/>
    <property type="project" value="UniProtKB-KW"/>
</dbReference>
<dbReference type="InParanoid" id="A0A0N1PJW3"/>
<organism evidence="9 10">
    <name type="scientific">Papilio machaon</name>
    <name type="common">Old World swallowtail butterfly</name>
    <dbReference type="NCBI Taxonomy" id="76193"/>
    <lineage>
        <taxon>Eukaryota</taxon>
        <taxon>Metazoa</taxon>
        <taxon>Ecdysozoa</taxon>
        <taxon>Arthropoda</taxon>
        <taxon>Hexapoda</taxon>
        <taxon>Insecta</taxon>
        <taxon>Pterygota</taxon>
        <taxon>Neoptera</taxon>
        <taxon>Endopterygota</taxon>
        <taxon>Lepidoptera</taxon>
        <taxon>Glossata</taxon>
        <taxon>Ditrysia</taxon>
        <taxon>Papilionoidea</taxon>
        <taxon>Papilionidae</taxon>
        <taxon>Papilioninae</taxon>
        <taxon>Papilio</taxon>
    </lineage>
</organism>
<dbReference type="GO" id="GO:0003677">
    <property type="term" value="F:DNA binding"/>
    <property type="evidence" value="ECO:0007669"/>
    <property type="project" value="UniProtKB-KW"/>
</dbReference>
<dbReference type="Gene3D" id="3.40.50.300">
    <property type="entry name" value="P-loop containing nucleotide triphosphate hydrolases"/>
    <property type="match status" value="1"/>
</dbReference>
<dbReference type="GO" id="GO:0016887">
    <property type="term" value="F:ATP hydrolysis activity"/>
    <property type="evidence" value="ECO:0007669"/>
    <property type="project" value="InterPro"/>
</dbReference>
<dbReference type="GO" id="GO:0005634">
    <property type="term" value="C:nucleus"/>
    <property type="evidence" value="ECO:0007669"/>
    <property type="project" value="UniProtKB-SubCell"/>
</dbReference>
<dbReference type="Gene3D" id="1.20.120.850">
    <property type="entry name" value="SWI2/SNF2 ATPases, N-terminal domain"/>
    <property type="match status" value="1"/>
</dbReference>
<name>A0A0N1PJW3_PAPMA</name>
<keyword evidence="4" id="KW-0347">Helicase</keyword>
<dbReference type="Proteomes" id="UP000053240">
    <property type="component" value="Unassembled WGS sequence"/>
</dbReference>
<keyword evidence="8" id="KW-0812">Transmembrane</keyword>
<keyword evidence="6" id="KW-0238">DNA-binding</keyword>
<evidence type="ECO:0000256" key="8">
    <source>
        <dbReference type="SAM" id="Phobius"/>
    </source>
</evidence>
<evidence type="ECO:0000256" key="2">
    <source>
        <dbReference type="ARBA" id="ARBA00007025"/>
    </source>
</evidence>
<protein>
    <submittedName>
        <fullName evidence="9">Transcriptional regulator ATRX-like</fullName>
    </submittedName>
</protein>
<evidence type="ECO:0000256" key="4">
    <source>
        <dbReference type="ARBA" id="ARBA00022806"/>
    </source>
</evidence>
<proteinExistence type="inferred from homology"/>
<comment type="caution">
    <text evidence="9">The sequence shown here is derived from an EMBL/GenBank/DDBJ whole genome shotgun (WGS) entry which is preliminary data.</text>
</comment>
<keyword evidence="7" id="KW-0539">Nucleus</keyword>
<dbReference type="AlphaFoldDB" id="A0A0N1PJW3"/>
<evidence type="ECO:0000256" key="6">
    <source>
        <dbReference type="ARBA" id="ARBA00023125"/>
    </source>
</evidence>
<evidence type="ECO:0000256" key="3">
    <source>
        <dbReference type="ARBA" id="ARBA00022741"/>
    </source>
</evidence>
<evidence type="ECO:0000256" key="7">
    <source>
        <dbReference type="ARBA" id="ARBA00023242"/>
    </source>
</evidence>
<evidence type="ECO:0000313" key="9">
    <source>
        <dbReference type="EMBL" id="KPJ21336.1"/>
    </source>
</evidence>
<keyword evidence="10" id="KW-1185">Reference proteome</keyword>
<feature type="transmembrane region" description="Helical" evidence="8">
    <location>
        <begin position="108"/>
        <end position="126"/>
    </location>
</feature>